<gene>
    <name evidence="1" type="ORF">A4X09_0g5453</name>
</gene>
<name>A0A8X7T415_9BASI</name>
<evidence type="ECO:0000313" key="2">
    <source>
        <dbReference type="Proteomes" id="UP000078113"/>
    </source>
</evidence>
<dbReference type="EMBL" id="LWDG02000281">
    <property type="protein sequence ID" value="KAE8266898.1"/>
    <property type="molecule type" value="Genomic_DNA"/>
</dbReference>
<accession>A0A8X7T415</accession>
<reference evidence="1" key="2">
    <citation type="journal article" date="2019" name="IMA Fungus">
        <title>Genome sequencing and comparison of five Tilletia species to identify candidate genes for the detection of regulated species infecting wheat.</title>
        <authorList>
            <person name="Nguyen H.D.T."/>
            <person name="Sultana T."/>
            <person name="Kesanakurti P."/>
            <person name="Hambleton S."/>
        </authorList>
    </citation>
    <scope>NUCLEOTIDE SEQUENCE</scope>
    <source>
        <strain evidence="1">DAOMC 236422</strain>
    </source>
</reference>
<reference evidence="1" key="1">
    <citation type="submission" date="2016-04" db="EMBL/GenBank/DDBJ databases">
        <authorList>
            <person name="Nguyen H.D."/>
            <person name="Samba Siva P."/>
            <person name="Cullis J."/>
            <person name="Levesque C.A."/>
            <person name="Hambleton S."/>
        </authorList>
    </citation>
    <scope>NUCLEOTIDE SEQUENCE</scope>
    <source>
        <strain evidence="1">DAOMC 236422</strain>
    </source>
</reference>
<dbReference type="Proteomes" id="UP000078113">
    <property type="component" value="Unassembled WGS sequence"/>
</dbReference>
<dbReference type="AlphaFoldDB" id="A0A8X7T415"/>
<comment type="caution">
    <text evidence="1">The sequence shown here is derived from an EMBL/GenBank/DDBJ whole genome shotgun (WGS) entry which is preliminary data.</text>
</comment>
<evidence type="ECO:0000313" key="1">
    <source>
        <dbReference type="EMBL" id="KAE8266898.1"/>
    </source>
</evidence>
<organism evidence="1 2">
    <name type="scientific">Tilletia walkeri</name>
    <dbReference type="NCBI Taxonomy" id="117179"/>
    <lineage>
        <taxon>Eukaryota</taxon>
        <taxon>Fungi</taxon>
        <taxon>Dikarya</taxon>
        <taxon>Basidiomycota</taxon>
        <taxon>Ustilaginomycotina</taxon>
        <taxon>Exobasidiomycetes</taxon>
        <taxon>Tilletiales</taxon>
        <taxon>Tilletiaceae</taxon>
        <taxon>Tilletia</taxon>
    </lineage>
</organism>
<keyword evidence="2" id="KW-1185">Reference proteome</keyword>
<proteinExistence type="predicted"/>
<sequence>MSALIEVRNQIIAWDQELRRAADALGTTIDVRGALLELAGIEIAPKEPIETRLSRIPSINANEIALRIAPFLSDPTSAAGPAYKPNPDPELALDDAQIQIIAWIEELGRVGEANGIAVDVRRTLGLAGIGTKTGIRYGDKRICPICGELKKLSYELYHINTPGFRRLCSVCGPKEDLLNFLGVPPGLPMPVRGEVIAPSHLYALHLAKTAPHCRA</sequence>
<protein>
    <submittedName>
        <fullName evidence="1">Uncharacterized protein</fullName>
    </submittedName>
</protein>